<dbReference type="Pfam" id="PF01755">
    <property type="entry name" value="Glyco_transf_25"/>
    <property type="match status" value="1"/>
</dbReference>
<gene>
    <name evidence="2" type="ORF">Ctma_0646</name>
</gene>
<organism evidence="2">
    <name type="scientific">Catillopecten margaritatus gill symbiont</name>
    <dbReference type="NCBI Taxonomy" id="3083288"/>
    <lineage>
        <taxon>Bacteria</taxon>
        <taxon>Pseudomonadati</taxon>
        <taxon>Pseudomonadota</taxon>
        <taxon>Gammaproteobacteria</taxon>
        <taxon>sulfur-oxidizing symbionts</taxon>
    </lineage>
</organism>
<reference evidence="2" key="1">
    <citation type="submission" date="2023-10" db="EMBL/GenBank/DDBJ databases">
        <title>The first scallop-associated chemosynthetic bacterial symbiont.</title>
        <authorList>
            <person name="Lin Y.-T."/>
            <person name="Sun J."/>
            <person name="Ip J.C.-H."/>
            <person name="He X."/>
            <person name="Gao Z.-M."/>
            <person name="Perez M."/>
            <person name="Xu T."/>
            <person name="Qian P.-Y."/>
            <person name="Qiu J.-W."/>
        </authorList>
    </citation>
    <scope>NUCLEOTIDE SEQUENCE</scope>
    <source>
        <strain evidence="2">Gill1</strain>
    </source>
</reference>
<evidence type="ECO:0000259" key="1">
    <source>
        <dbReference type="Pfam" id="PF01755"/>
    </source>
</evidence>
<proteinExistence type="predicted"/>
<dbReference type="CDD" id="cd06532">
    <property type="entry name" value="Glyco_transf_25"/>
    <property type="match status" value="1"/>
</dbReference>
<feature type="domain" description="Glycosyl transferase family 25" evidence="1">
    <location>
        <begin position="7"/>
        <end position="140"/>
    </location>
</feature>
<sequence>MNIKEPPIYIINLNRSPERLSYMDKQLSVLKLPFERIVGVDGYLIESEALQSYQQQSKRSWMHYSILSAGEIGCALSWHSAWQIIAKHSSKACIVLEDDIKIGDNFKEVVQHLFEDLDENIVIDLSGKKGTIEKERKTVNGITLIRYQTPPIGNIGSIYGQSAAQVFLDKMQHFKAPVDTLQIMTWQHKVQTWSLETGCVSHQDFEVGGSIITVKKKKLSTKIKKELSRPLWKLWVIIKNSLPKK</sequence>
<dbReference type="AlphaFoldDB" id="A0AAU6PFZ0"/>
<dbReference type="EMBL" id="CP138327">
    <property type="protein sequence ID" value="WXT99940.1"/>
    <property type="molecule type" value="Genomic_DNA"/>
</dbReference>
<name>A0AAU6PFZ0_9GAMM</name>
<protein>
    <recommendedName>
        <fullName evidence="1">Glycosyl transferase family 25 domain-containing protein</fullName>
    </recommendedName>
</protein>
<accession>A0AAU6PFZ0</accession>
<evidence type="ECO:0000313" key="2">
    <source>
        <dbReference type="EMBL" id="WXT99940.1"/>
    </source>
</evidence>
<dbReference type="InterPro" id="IPR002654">
    <property type="entry name" value="Glyco_trans_25"/>
</dbReference>